<sequence>MAANALVQGSDPETGAAWAKYVLSEGQYRDELMNNLGGAAGAEGTRMTIAGFRVLSYDEASARVDLGVRVSSQNQNLIISGVYELVWQEGDWKISADVQRPLDTASIPDLNAYVPWGE</sequence>
<protein>
    <recommendedName>
        <fullName evidence="1">DUF8175 domain-containing protein</fullName>
    </recommendedName>
</protein>
<keyword evidence="3" id="KW-1185">Reference proteome</keyword>
<evidence type="ECO:0000259" key="1">
    <source>
        <dbReference type="Pfam" id="PF26526"/>
    </source>
</evidence>
<evidence type="ECO:0000313" key="2">
    <source>
        <dbReference type="EMBL" id="GAA3707215.1"/>
    </source>
</evidence>
<dbReference type="Proteomes" id="UP001500051">
    <property type="component" value="Unassembled WGS sequence"/>
</dbReference>
<comment type="caution">
    <text evidence="2">The sequence shown here is derived from an EMBL/GenBank/DDBJ whole genome shotgun (WGS) entry which is preliminary data.</text>
</comment>
<dbReference type="Pfam" id="PF26526">
    <property type="entry name" value="DUF8175"/>
    <property type="match status" value="1"/>
</dbReference>
<name>A0ABP7DPD1_9ACTN</name>
<evidence type="ECO:0000313" key="3">
    <source>
        <dbReference type="Proteomes" id="UP001500051"/>
    </source>
</evidence>
<dbReference type="EMBL" id="BAAAYX010000011">
    <property type="protein sequence ID" value="GAA3707215.1"/>
    <property type="molecule type" value="Genomic_DNA"/>
</dbReference>
<gene>
    <name evidence="2" type="ORF">GCM10022204_26390</name>
</gene>
<dbReference type="InterPro" id="IPR058488">
    <property type="entry name" value="DUF8175"/>
</dbReference>
<reference evidence="3" key="1">
    <citation type="journal article" date="2019" name="Int. J. Syst. Evol. Microbiol.">
        <title>The Global Catalogue of Microorganisms (GCM) 10K type strain sequencing project: providing services to taxonomists for standard genome sequencing and annotation.</title>
        <authorList>
            <consortium name="The Broad Institute Genomics Platform"/>
            <consortium name="The Broad Institute Genome Sequencing Center for Infectious Disease"/>
            <person name="Wu L."/>
            <person name="Ma J."/>
        </authorList>
    </citation>
    <scope>NUCLEOTIDE SEQUENCE [LARGE SCALE GENOMIC DNA]</scope>
    <source>
        <strain evidence="3">JCM 16548</strain>
    </source>
</reference>
<proteinExistence type="predicted"/>
<feature type="domain" description="DUF8175" evidence="1">
    <location>
        <begin position="2"/>
        <end position="115"/>
    </location>
</feature>
<accession>A0ABP7DPD1</accession>
<organism evidence="2 3">
    <name type="scientific">Microlunatus aurantiacus</name>
    <dbReference type="NCBI Taxonomy" id="446786"/>
    <lineage>
        <taxon>Bacteria</taxon>
        <taxon>Bacillati</taxon>
        <taxon>Actinomycetota</taxon>
        <taxon>Actinomycetes</taxon>
        <taxon>Propionibacteriales</taxon>
        <taxon>Propionibacteriaceae</taxon>
        <taxon>Microlunatus</taxon>
    </lineage>
</organism>